<dbReference type="InterPro" id="IPR005359">
    <property type="entry name" value="UPF0154"/>
</dbReference>
<dbReference type="HAMAP" id="MF_00363">
    <property type="entry name" value="UPF0154"/>
    <property type="match status" value="1"/>
</dbReference>
<evidence type="ECO:0000256" key="1">
    <source>
        <dbReference type="ARBA" id="ARBA00004167"/>
    </source>
</evidence>
<organism evidence="7 8">
    <name type="scientific">Lactobacillus xujianguonis</name>
    <dbReference type="NCBI Taxonomy" id="2495899"/>
    <lineage>
        <taxon>Bacteria</taxon>
        <taxon>Bacillati</taxon>
        <taxon>Bacillota</taxon>
        <taxon>Bacilli</taxon>
        <taxon>Lactobacillales</taxon>
        <taxon>Lactobacillaceae</taxon>
        <taxon>Lactobacillus</taxon>
    </lineage>
</organism>
<protein>
    <recommendedName>
        <fullName evidence="6">UPF0154 protein EJK17_01190</fullName>
    </recommendedName>
</protein>
<dbReference type="AlphaFoldDB" id="A0A437SXG5"/>
<evidence type="ECO:0000256" key="4">
    <source>
        <dbReference type="ARBA" id="ARBA00022989"/>
    </source>
</evidence>
<feature type="transmembrane region" description="Helical" evidence="6">
    <location>
        <begin position="6"/>
        <end position="25"/>
    </location>
</feature>
<keyword evidence="4 6" id="KW-1133">Transmembrane helix</keyword>
<accession>A0A437SXG5</accession>
<keyword evidence="3 6" id="KW-0812">Transmembrane</keyword>
<keyword evidence="5 6" id="KW-0472">Membrane</keyword>
<name>A0A437SXG5_9LACO</name>
<dbReference type="GO" id="GO:0005886">
    <property type="term" value="C:plasma membrane"/>
    <property type="evidence" value="ECO:0007669"/>
    <property type="project" value="UniProtKB-SubCell"/>
</dbReference>
<dbReference type="Pfam" id="PF03672">
    <property type="entry name" value="UPF0154"/>
    <property type="match status" value="1"/>
</dbReference>
<keyword evidence="8" id="KW-1185">Reference proteome</keyword>
<comment type="caution">
    <text evidence="7">The sequence shown here is derived from an EMBL/GenBank/DDBJ whole genome shotgun (WGS) entry which is preliminary data.</text>
</comment>
<evidence type="ECO:0000256" key="5">
    <source>
        <dbReference type="ARBA" id="ARBA00023136"/>
    </source>
</evidence>
<sequence length="74" mass="8175">MNLGLAIVLIIVALAVGLIGGFYGARAYMKKYFQDNPPISEDMIVAMMSQMGQKPSAKKVNQVMNMMKHQQQGK</sequence>
<evidence type="ECO:0000256" key="3">
    <source>
        <dbReference type="ARBA" id="ARBA00022692"/>
    </source>
</evidence>
<comment type="subcellular location">
    <subcellularLocation>
        <location evidence="6">Cell membrane</location>
        <topology evidence="6">Single-pass membrane protein</topology>
    </subcellularLocation>
    <subcellularLocation>
        <location evidence="1">Membrane</location>
        <topology evidence="1">Single-pass membrane protein</topology>
    </subcellularLocation>
</comment>
<evidence type="ECO:0000256" key="6">
    <source>
        <dbReference type="HAMAP-Rule" id="MF_00363"/>
    </source>
</evidence>
<evidence type="ECO:0000313" key="7">
    <source>
        <dbReference type="EMBL" id="RVU71615.1"/>
    </source>
</evidence>
<dbReference type="EMBL" id="RXIA01000003">
    <property type="protein sequence ID" value="RVU71615.1"/>
    <property type="molecule type" value="Genomic_DNA"/>
</dbReference>
<dbReference type="RefSeq" id="WP_103660999.1">
    <property type="nucleotide sequence ID" value="NZ_ML136872.1"/>
</dbReference>
<keyword evidence="6" id="KW-1003">Cell membrane</keyword>
<comment type="similarity">
    <text evidence="2 6">Belongs to the UPF0154 family.</text>
</comment>
<proteinExistence type="inferred from homology"/>
<evidence type="ECO:0000313" key="8">
    <source>
        <dbReference type="Proteomes" id="UP000288291"/>
    </source>
</evidence>
<gene>
    <name evidence="7" type="ORF">EJK17_01190</name>
</gene>
<reference evidence="7 8" key="1">
    <citation type="submission" date="2018-12" db="EMBL/GenBank/DDBJ databases">
        <authorList>
            <person name="Meng J."/>
        </authorList>
    </citation>
    <scope>NUCLEOTIDE SEQUENCE [LARGE SCALE GENOMIC DNA]</scope>
    <source>
        <strain evidence="7 8">HT111-2</strain>
    </source>
</reference>
<dbReference type="Proteomes" id="UP000288291">
    <property type="component" value="Unassembled WGS sequence"/>
</dbReference>
<evidence type="ECO:0000256" key="2">
    <source>
        <dbReference type="ARBA" id="ARBA00006694"/>
    </source>
</evidence>